<reference evidence="3" key="1">
    <citation type="submission" date="2023-03" db="EMBL/GenBank/DDBJ databases">
        <title>Massive genome expansion in bonnet fungi (Mycena s.s.) driven by repeated elements and novel gene families across ecological guilds.</title>
        <authorList>
            <consortium name="Lawrence Berkeley National Laboratory"/>
            <person name="Harder C.B."/>
            <person name="Miyauchi S."/>
            <person name="Viragh M."/>
            <person name="Kuo A."/>
            <person name="Thoen E."/>
            <person name="Andreopoulos B."/>
            <person name="Lu D."/>
            <person name="Skrede I."/>
            <person name="Drula E."/>
            <person name="Henrissat B."/>
            <person name="Morin E."/>
            <person name="Kohler A."/>
            <person name="Barry K."/>
            <person name="LaButti K."/>
            <person name="Morin E."/>
            <person name="Salamov A."/>
            <person name="Lipzen A."/>
            <person name="Mereny Z."/>
            <person name="Hegedus B."/>
            <person name="Baldrian P."/>
            <person name="Stursova M."/>
            <person name="Weitz H."/>
            <person name="Taylor A."/>
            <person name="Grigoriev I.V."/>
            <person name="Nagy L.G."/>
            <person name="Martin F."/>
            <person name="Kauserud H."/>
        </authorList>
    </citation>
    <scope>NUCLEOTIDE SEQUENCE</scope>
    <source>
        <strain evidence="3">CBHHK002</strain>
    </source>
</reference>
<feature type="compositionally biased region" description="Basic and acidic residues" evidence="2">
    <location>
        <begin position="281"/>
        <end position="297"/>
    </location>
</feature>
<proteinExistence type="predicted"/>
<dbReference type="Proteomes" id="UP001218218">
    <property type="component" value="Unassembled WGS sequence"/>
</dbReference>
<gene>
    <name evidence="3" type="ORF">DFH08DRAFT_799470</name>
</gene>
<name>A0AAD7ALU4_9AGAR</name>
<feature type="coiled-coil region" evidence="1">
    <location>
        <begin position="252"/>
        <end position="279"/>
    </location>
</feature>
<evidence type="ECO:0000256" key="1">
    <source>
        <dbReference type="SAM" id="Coils"/>
    </source>
</evidence>
<evidence type="ECO:0000256" key="2">
    <source>
        <dbReference type="SAM" id="MobiDB-lite"/>
    </source>
</evidence>
<comment type="caution">
    <text evidence="3">The sequence shown here is derived from an EMBL/GenBank/DDBJ whole genome shotgun (WGS) entry which is preliminary data.</text>
</comment>
<protein>
    <submittedName>
        <fullName evidence="3">Uncharacterized protein</fullName>
    </submittedName>
</protein>
<keyword evidence="4" id="KW-1185">Reference proteome</keyword>
<feature type="region of interest" description="Disordered" evidence="2">
    <location>
        <begin position="135"/>
        <end position="209"/>
    </location>
</feature>
<evidence type="ECO:0000313" key="4">
    <source>
        <dbReference type="Proteomes" id="UP001218218"/>
    </source>
</evidence>
<feature type="region of interest" description="Disordered" evidence="2">
    <location>
        <begin position="281"/>
        <end position="301"/>
    </location>
</feature>
<organism evidence="3 4">
    <name type="scientific">Mycena albidolilacea</name>
    <dbReference type="NCBI Taxonomy" id="1033008"/>
    <lineage>
        <taxon>Eukaryota</taxon>
        <taxon>Fungi</taxon>
        <taxon>Dikarya</taxon>
        <taxon>Basidiomycota</taxon>
        <taxon>Agaricomycotina</taxon>
        <taxon>Agaricomycetes</taxon>
        <taxon>Agaricomycetidae</taxon>
        <taxon>Agaricales</taxon>
        <taxon>Marasmiineae</taxon>
        <taxon>Mycenaceae</taxon>
        <taxon>Mycena</taxon>
    </lineage>
</organism>
<feature type="compositionally biased region" description="Low complexity" evidence="2">
    <location>
        <begin position="160"/>
        <end position="197"/>
    </location>
</feature>
<accession>A0AAD7ALU4</accession>
<dbReference type="AlphaFoldDB" id="A0AAD7ALU4"/>
<sequence>MSSSQTLAPKLPIGIPCNLDSRARHLFKLLKHLPASVPLDPPDDNSTYHFFLDPEDVADEGEMYAFNCRLEVTFQTHKLHGAKLVFKECGKRLGTLKLFLKQNIKKNSLPDARGHQNRWVERLITAASDSGAKIPPKRCLDIDSDDDLPRKTSETIQYDSASPSVPAVSTTSPSSTSTPPVSTSMLSASAASPRLPSMTPPPKPATNATASAALCPGLQQRKLFQFGTKKLSPAELKSQQKKHSTEAKVRCLAATEQEKRQKEHTADRKRELMREWQQRFLDQKKATGDSTGKKGEGKAASATASWCLKRTPFVLYAKTP</sequence>
<evidence type="ECO:0000313" key="3">
    <source>
        <dbReference type="EMBL" id="KAJ7362437.1"/>
    </source>
</evidence>
<keyword evidence="1" id="KW-0175">Coiled coil</keyword>
<dbReference type="EMBL" id="JARIHO010000004">
    <property type="protein sequence ID" value="KAJ7362437.1"/>
    <property type="molecule type" value="Genomic_DNA"/>
</dbReference>